<evidence type="ECO:0000313" key="3">
    <source>
        <dbReference type="Proteomes" id="UP000037460"/>
    </source>
</evidence>
<name>A0A0M0JUS4_9EUKA</name>
<dbReference type="Proteomes" id="UP000037460">
    <property type="component" value="Unassembled WGS sequence"/>
</dbReference>
<reference evidence="3" key="1">
    <citation type="journal article" date="2015" name="PLoS Genet.">
        <title>Genome Sequence and Transcriptome Analyses of Chrysochromulina tobin: Metabolic Tools for Enhanced Algal Fitness in the Prominent Order Prymnesiales (Haptophyceae).</title>
        <authorList>
            <person name="Hovde B.T."/>
            <person name="Deodato C.R."/>
            <person name="Hunsperger H.M."/>
            <person name="Ryken S.A."/>
            <person name="Yost W."/>
            <person name="Jha R.K."/>
            <person name="Patterson J."/>
            <person name="Monnat R.J. Jr."/>
            <person name="Barlow S.B."/>
            <person name="Starkenburg S.R."/>
            <person name="Cattolico R.A."/>
        </authorList>
    </citation>
    <scope>NUCLEOTIDE SEQUENCE</scope>
    <source>
        <strain evidence="3">CCMP291</strain>
    </source>
</reference>
<feature type="non-terminal residue" evidence="2">
    <location>
        <position position="241"/>
    </location>
</feature>
<gene>
    <name evidence="2" type="ORF">Ctob_006888</name>
</gene>
<sequence length="241" mass="25251">MTLLIHEELASGMSSASELLSWQWRELLVCAATAPPARLPHVLAMVRAVAEAAAARARMPTRSNATDASPPLTPQVPPEGQGAVASACMHTPHVSVWACGELDALALSTLRLAFTLCESHRDAASSGGDAMDEAAPSAAVAAEVVTYLVRPVDWLTDGCRAKLLDSVASTIGRAVGRPQLNVARLASLSTAHAIAAALIERHAERTDRLMESRGTQALGALLSSLLASIACWPPAAVWLRQ</sequence>
<comment type="caution">
    <text evidence="2">The sequence shown here is derived from an EMBL/GenBank/DDBJ whole genome shotgun (WGS) entry which is preliminary data.</text>
</comment>
<feature type="region of interest" description="Disordered" evidence="1">
    <location>
        <begin position="57"/>
        <end position="80"/>
    </location>
</feature>
<dbReference type="AlphaFoldDB" id="A0A0M0JUS4"/>
<evidence type="ECO:0000256" key="1">
    <source>
        <dbReference type="SAM" id="MobiDB-lite"/>
    </source>
</evidence>
<dbReference type="EMBL" id="JWZX01002252">
    <property type="protein sequence ID" value="KOO30285.1"/>
    <property type="molecule type" value="Genomic_DNA"/>
</dbReference>
<evidence type="ECO:0000313" key="2">
    <source>
        <dbReference type="EMBL" id="KOO30285.1"/>
    </source>
</evidence>
<keyword evidence="3" id="KW-1185">Reference proteome</keyword>
<protein>
    <submittedName>
        <fullName evidence="2">Uncharacterized protein</fullName>
    </submittedName>
</protein>
<proteinExistence type="predicted"/>
<organism evidence="2 3">
    <name type="scientific">Chrysochromulina tobinii</name>
    <dbReference type="NCBI Taxonomy" id="1460289"/>
    <lineage>
        <taxon>Eukaryota</taxon>
        <taxon>Haptista</taxon>
        <taxon>Haptophyta</taxon>
        <taxon>Prymnesiophyceae</taxon>
        <taxon>Prymnesiales</taxon>
        <taxon>Chrysochromulinaceae</taxon>
        <taxon>Chrysochromulina</taxon>
    </lineage>
</organism>
<accession>A0A0M0JUS4</accession>